<comment type="caution">
    <text evidence="1">The sequence shown here is derived from an EMBL/GenBank/DDBJ whole genome shotgun (WGS) entry which is preliminary data.</text>
</comment>
<protein>
    <submittedName>
        <fullName evidence="1">Uncharacterized protein</fullName>
    </submittedName>
</protein>
<accession>A0ABS6AFQ8</accession>
<name>A0ABS6AFQ8_9RHOB</name>
<dbReference type="EMBL" id="JAHKNG010000004">
    <property type="protein sequence ID" value="MBU3029343.1"/>
    <property type="molecule type" value="Genomic_DNA"/>
</dbReference>
<organism evidence="1 2">
    <name type="scientific">Paracoccus marinaquae</name>
    <dbReference type="NCBI Taxonomy" id="2841926"/>
    <lineage>
        <taxon>Bacteria</taxon>
        <taxon>Pseudomonadati</taxon>
        <taxon>Pseudomonadota</taxon>
        <taxon>Alphaproteobacteria</taxon>
        <taxon>Rhodobacterales</taxon>
        <taxon>Paracoccaceae</taxon>
        <taxon>Paracoccus</taxon>
    </lineage>
</organism>
<proteinExistence type="predicted"/>
<evidence type="ECO:0000313" key="1">
    <source>
        <dbReference type="EMBL" id="MBU3029343.1"/>
    </source>
</evidence>
<reference evidence="1" key="1">
    <citation type="submission" date="2021-06" db="EMBL/GenBank/DDBJ databases">
        <title>Paracoccus bacterium XHP0099 sp. nov., isolated from the surface waters of the Yellow Sea.</title>
        <authorList>
            <person name="Xue H."/>
            <person name="Zhang D."/>
        </authorList>
    </citation>
    <scope>NUCLEOTIDE SEQUENCE</scope>
    <source>
        <strain evidence="1">XHP0099</strain>
    </source>
</reference>
<gene>
    <name evidence="1" type="ORF">KNW02_04290</name>
</gene>
<sequence length="64" mass="6394">MTHHADCQNRPDAVVTGIEALTTGLAALAGHNDAATQVAPNAHSTGGEATARAFANLAAFVPAK</sequence>
<dbReference type="RefSeq" id="WP_216032035.1">
    <property type="nucleotide sequence ID" value="NZ_JAHKNG010000004.1"/>
</dbReference>
<dbReference type="Proteomes" id="UP001166191">
    <property type="component" value="Unassembled WGS sequence"/>
</dbReference>
<evidence type="ECO:0000313" key="2">
    <source>
        <dbReference type="Proteomes" id="UP001166191"/>
    </source>
</evidence>
<keyword evidence="2" id="KW-1185">Reference proteome</keyword>